<keyword evidence="2 4" id="KW-0378">Hydrolase</keyword>
<dbReference type="InterPro" id="IPR026891">
    <property type="entry name" value="Fn3-like"/>
</dbReference>
<dbReference type="Gene3D" id="3.20.20.300">
    <property type="entry name" value="Glycoside hydrolase, family 3, N-terminal domain"/>
    <property type="match status" value="1"/>
</dbReference>
<dbReference type="InterPro" id="IPR036881">
    <property type="entry name" value="Glyco_hydro_3_C_sf"/>
</dbReference>
<keyword evidence="7" id="KW-1185">Reference proteome</keyword>
<gene>
    <name evidence="6" type="ORF">HZI73_15080</name>
</gene>
<dbReference type="FunFam" id="2.60.40.10:FF:000495">
    <property type="entry name" value="Periplasmic beta-glucosidase"/>
    <property type="match status" value="1"/>
</dbReference>
<evidence type="ECO:0000259" key="5">
    <source>
        <dbReference type="SMART" id="SM01217"/>
    </source>
</evidence>
<dbReference type="Pfam" id="PF14310">
    <property type="entry name" value="Fn3-like"/>
    <property type="match status" value="1"/>
</dbReference>
<dbReference type="Pfam" id="PF00933">
    <property type="entry name" value="Glyco_hydro_3"/>
    <property type="match status" value="1"/>
</dbReference>
<dbReference type="InterPro" id="IPR036962">
    <property type="entry name" value="Glyco_hydro_3_N_sf"/>
</dbReference>
<organism evidence="6 7">
    <name type="scientific">Vallitalea pronyensis</name>
    <dbReference type="NCBI Taxonomy" id="1348613"/>
    <lineage>
        <taxon>Bacteria</taxon>
        <taxon>Bacillati</taxon>
        <taxon>Bacillota</taxon>
        <taxon>Clostridia</taxon>
        <taxon>Lachnospirales</taxon>
        <taxon>Vallitaleaceae</taxon>
        <taxon>Vallitalea</taxon>
    </lineage>
</organism>
<reference evidence="6" key="1">
    <citation type="submission" date="2020-07" db="EMBL/GenBank/DDBJ databases">
        <title>Vallitalea pronyensis genome.</title>
        <authorList>
            <person name="Postec A."/>
        </authorList>
    </citation>
    <scope>NUCLEOTIDE SEQUENCE</scope>
    <source>
        <strain evidence="6">FatNI3</strain>
    </source>
</reference>
<dbReference type="Pfam" id="PF01915">
    <property type="entry name" value="Glyco_hydro_3_C"/>
    <property type="match status" value="1"/>
</dbReference>
<dbReference type="PRINTS" id="PR00133">
    <property type="entry name" value="GLHYDRLASE3"/>
</dbReference>
<comment type="similarity">
    <text evidence="1 4">Belongs to the glycosyl hydrolase 3 family.</text>
</comment>
<dbReference type="GO" id="GO:0005975">
    <property type="term" value="P:carbohydrate metabolic process"/>
    <property type="evidence" value="ECO:0007669"/>
    <property type="project" value="InterPro"/>
</dbReference>
<dbReference type="InterPro" id="IPR001764">
    <property type="entry name" value="Glyco_hydro_3_N"/>
</dbReference>
<dbReference type="EMBL" id="CP058649">
    <property type="protein sequence ID" value="QUI23525.1"/>
    <property type="molecule type" value="Genomic_DNA"/>
</dbReference>
<feature type="domain" description="Fibronectin type III-like" evidence="5">
    <location>
        <begin position="589"/>
        <end position="659"/>
    </location>
</feature>
<evidence type="ECO:0000256" key="2">
    <source>
        <dbReference type="ARBA" id="ARBA00022801"/>
    </source>
</evidence>
<dbReference type="SMART" id="SM01217">
    <property type="entry name" value="Fn3_like"/>
    <property type="match status" value="1"/>
</dbReference>
<evidence type="ECO:0000256" key="3">
    <source>
        <dbReference type="ARBA" id="ARBA00023277"/>
    </source>
</evidence>
<dbReference type="KEGG" id="vpy:HZI73_15080"/>
<keyword evidence="4" id="KW-0326">Glycosidase</keyword>
<evidence type="ECO:0000256" key="1">
    <source>
        <dbReference type="ARBA" id="ARBA00005336"/>
    </source>
</evidence>
<dbReference type="InterPro" id="IPR017853">
    <property type="entry name" value="GH"/>
</dbReference>
<dbReference type="PANTHER" id="PTHR42715:SF10">
    <property type="entry name" value="BETA-GLUCOSIDASE"/>
    <property type="match status" value="1"/>
</dbReference>
<dbReference type="Gene3D" id="3.40.50.1700">
    <property type="entry name" value="Glycoside hydrolase family 3 C-terminal domain"/>
    <property type="match status" value="1"/>
</dbReference>
<accession>A0A8J8MKQ0</accession>
<dbReference type="SUPFAM" id="SSF51445">
    <property type="entry name" value="(Trans)glycosidases"/>
    <property type="match status" value="1"/>
</dbReference>
<dbReference type="AlphaFoldDB" id="A0A8J8MKQ0"/>
<dbReference type="SUPFAM" id="SSF52279">
    <property type="entry name" value="Beta-D-glucan exohydrolase, C-terminal domain"/>
    <property type="match status" value="1"/>
</dbReference>
<dbReference type="InterPro" id="IPR002772">
    <property type="entry name" value="Glyco_hydro_3_C"/>
</dbReference>
<evidence type="ECO:0000313" key="6">
    <source>
        <dbReference type="EMBL" id="QUI23525.1"/>
    </source>
</evidence>
<sequence length="821" mass="93339">MEKGSVSSNIEKLIQAMTLEEKASLCSGKNYWETQNIDRLGIPSIMMSDGSHGLRKQKNLLDPLGFTESVKSTCYPTASTVACSFDKELLYLMGDYIGRECQTEHVSVLLGPGVNIKRSPLCGRNYEYYSEDPYLTGELASAFVQGLQSHHVGACLNHFVANNQEKNRMTLDTILDERTLREIYLSAFEHIVKTAKPWSILGAFNRVNGEFMCENQYLLKDILRNEWGFEGIVISDWGAINDRVKGLMAGADIEMPSSCGKNNKKIVMAVKKKNLKEDVLDKTVKRILKGYDALSIHQETAYDRQEHHHIARHIACESLVLLKNKDHILPLSKTCQVAIIGEYALKPMYQGLGSSRINPTRIDNAYEQIVKITGTTTVTYAKGYHTHDHLLDPQLIHEATDLARKSDIALLFIGTPESCQSEGIDRKDMALPEPHRQLILEISQVNTNIVVILMNGGPVEMPWVDRVKAILACYLPGQGGGYAIANILYGDINPSGKLTETFPLRLKDNPTYRNFPKYKQQVQYREGIYVGYRYYDTASIDVLYPFGHGLSYTTFVYTDLRLSQQKIKDTEGLTVTFKVTNTGLVEGKEVVQLYIKDRVSSIFRPEKELKGFHKMSLLPNQTKEVVMTLHKRDFAYYNVEMKDWCVESGIFDILVGASSRDLRLQASLEIQSTSQYNEEKNQIKELLPSYYAQDDSMNRVSAAEFKLLYGHPIKDTIETPFTMNSRLIDIKNNLGKYMVSFIVKMYENHIEHTIKDEMTSEMMQNMLWETPIRCLVNLSQGLFTDEIGEFIVAIANKKKRLIKGIKFFRSLLMIKKIHGRS</sequence>
<evidence type="ECO:0000313" key="7">
    <source>
        <dbReference type="Proteomes" id="UP000683246"/>
    </source>
</evidence>
<dbReference type="InterPro" id="IPR013783">
    <property type="entry name" value="Ig-like_fold"/>
</dbReference>
<dbReference type="InterPro" id="IPR050288">
    <property type="entry name" value="Cellulose_deg_GH3"/>
</dbReference>
<protein>
    <submittedName>
        <fullName evidence="6">Glycoside hydrolase family 3 C-terminal domain-containing protein</fullName>
    </submittedName>
</protein>
<dbReference type="InterPro" id="IPR019800">
    <property type="entry name" value="Glyco_hydro_3_AS"/>
</dbReference>
<dbReference type="Gene3D" id="2.60.40.10">
    <property type="entry name" value="Immunoglobulins"/>
    <property type="match status" value="1"/>
</dbReference>
<dbReference type="PROSITE" id="PS00775">
    <property type="entry name" value="GLYCOSYL_HYDROL_F3"/>
    <property type="match status" value="1"/>
</dbReference>
<name>A0A8J8MKQ0_9FIRM</name>
<proteinExistence type="inferred from homology"/>
<evidence type="ECO:0000256" key="4">
    <source>
        <dbReference type="RuleBase" id="RU361161"/>
    </source>
</evidence>
<keyword evidence="3" id="KW-0119">Carbohydrate metabolism</keyword>
<dbReference type="Proteomes" id="UP000683246">
    <property type="component" value="Chromosome"/>
</dbReference>
<dbReference type="RefSeq" id="WP_212694210.1">
    <property type="nucleotide sequence ID" value="NZ_CP058649.1"/>
</dbReference>
<dbReference type="GO" id="GO:0008422">
    <property type="term" value="F:beta-glucosidase activity"/>
    <property type="evidence" value="ECO:0007669"/>
    <property type="project" value="UniProtKB-ARBA"/>
</dbReference>
<dbReference type="PANTHER" id="PTHR42715">
    <property type="entry name" value="BETA-GLUCOSIDASE"/>
    <property type="match status" value="1"/>
</dbReference>